<keyword evidence="2" id="KW-0812">Transmembrane</keyword>
<evidence type="ECO:0000313" key="4">
    <source>
        <dbReference type="EMBL" id="OCL07715.1"/>
    </source>
</evidence>
<sequence>MLRSKDLFALVVPLLYPLSAIASQTCYWPNGAVAQGYIPCNPNQPNSMCCADQGQAACLSNGLCLWLADFSIDRGGCTDSSWASSACVQTCRSDPNDGHADVTQCVNAPSGLEWCCGFNNDCCNGTGGVTAVGVAASTGGSFYAISMPGSSATSATLSTSSVTVSTTSNSISTASSSSTLSSQVAASATTCSNSDTGSPCHEVAIGAGVGVPLGLAFIFALSLFLLERWKRKRDNAAAYSSNVTGGQQTSYKYDHAQAPQQMPASEISMMGNTPTSLQGTHPPVELKA</sequence>
<feature type="region of interest" description="Disordered" evidence="1">
    <location>
        <begin position="255"/>
        <end position="288"/>
    </location>
</feature>
<dbReference type="Proteomes" id="UP000250140">
    <property type="component" value="Unassembled WGS sequence"/>
</dbReference>
<organism evidence="4 5">
    <name type="scientific">Glonium stellatum</name>
    <dbReference type="NCBI Taxonomy" id="574774"/>
    <lineage>
        <taxon>Eukaryota</taxon>
        <taxon>Fungi</taxon>
        <taxon>Dikarya</taxon>
        <taxon>Ascomycota</taxon>
        <taxon>Pezizomycotina</taxon>
        <taxon>Dothideomycetes</taxon>
        <taxon>Pleosporomycetidae</taxon>
        <taxon>Gloniales</taxon>
        <taxon>Gloniaceae</taxon>
        <taxon>Glonium</taxon>
    </lineage>
</organism>
<feature type="compositionally biased region" description="Polar residues" evidence="1">
    <location>
        <begin position="270"/>
        <end position="279"/>
    </location>
</feature>
<keyword evidence="2" id="KW-1133">Transmembrane helix</keyword>
<feature type="signal peptide" evidence="3">
    <location>
        <begin position="1"/>
        <end position="22"/>
    </location>
</feature>
<name>A0A8E2JS81_9PEZI</name>
<evidence type="ECO:0000256" key="3">
    <source>
        <dbReference type="SAM" id="SignalP"/>
    </source>
</evidence>
<dbReference type="EMBL" id="KV749801">
    <property type="protein sequence ID" value="OCL07715.1"/>
    <property type="molecule type" value="Genomic_DNA"/>
</dbReference>
<evidence type="ECO:0008006" key="6">
    <source>
        <dbReference type="Google" id="ProtNLM"/>
    </source>
</evidence>
<keyword evidence="2" id="KW-0472">Membrane</keyword>
<feature type="transmembrane region" description="Helical" evidence="2">
    <location>
        <begin position="203"/>
        <end position="226"/>
    </location>
</feature>
<reference evidence="4 5" key="1">
    <citation type="journal article" date="2016" name="Nat. Commun.">
        <title>Ectomycorrhizal ecology is imprinted in the genome of the dominant symbiotic fungus Cenococcum geophilum.</title>
        <authorList>
            <consortium name="DOE Joint Genome Institute"/>
            <person name="Peter M."/>
            <person name="Kohler A."/>
            <person name="Ohm R.A."/>
            <person name="Kuo A."/>
            <person name="Krutzmann J."/>
            <person name="Morin E."/>
            <person name="Arend M."/>
            <person name="Barry K.W."/>
            <person name="Binder M."/>
            <person name="Choi C."/>
            <person name="Clum A."/>
            <person name="Copeland A."/>
            <person name="Grisel N."/>
            <person name="Haridas S."/>
            <person name="Kipfer T."/>
            <person name="LaButti K."/>
            <person name="Lindquist E."/>
            <person name="Lipzen A."/>
            <person name="Maire R."/>
            <person name="Meier B."/>
            <person name="Mihaltcheva S."/>
            <person name="Molinier V."/>
            <person name="Murat C."/>
            <person name="Poggeler S."/>
            <person name="Quandt C.A."/>
            <person name="Sperisen C."/>
            <person name="Tritt A."/>
            <person name="Tisserant E."/>
            <person name="Crous P.W."/>
            <person name="Henrissat B."/>
            <person name="Nehls U."/>
            <person name="Egli S."/>
            <person name="Spatafora J.W."/>
            <person name="Grigoriev I.V."/>
            <person name="Martin F.M."/>
        </authorList>
    </citation>
    <scope>NUCLEOTIDE SEQUENCE [LARGE SCALE GENOMIC DNA]</scope>
    <source>
        <strain evidence="4 5">CBS 207.34</strain>
    </source>
</reference>
<evidence type="ECO:0000256" key="2">
    <source>
        <dbReference type="SAM" id="Phobius"/>
    </source>
</evidence>
<protein>
    <recommendedName>
        <fullName evidence="6">Mid2 domain-containing protein</fullName>
    </recommendedName>
</protein>
<feature type="chain" id="PRO_5034655549" description="Mid2 domain-containing protein" evidence="3">
    <location>
        <begin position="23"/>
        <end position="288"/>
    </location>
</feature>
<keyword evidence="3" id="KW-0732">Signal</keyword>
<evidence type="ECO:0000313" key="5">
    <source>
        <dbReference type="Proteomes" id="UP000250140"/>
    </source>
</evidence>
<dbReference type="OrthoDB" id="5215637at2759"/>
<gene>
    <name evidence="4" type="ORF">AOQ84DRAFT_440038</name>
</gene>
<keyword evidence="5" id="KW-1185">Reference proteome</keyword>
<evidence type="ECO:0000256" key="1">
    <source>
        <dbReference type="SAM" id="MobiDB-lite"/>
    </source>
</evidence>
<proteinExistence type="predicted"/>
<dbReference type="AlphaFoldDB" id="A0A8E2JS81"/>
<accession>A0A8E2JS81</accession>